<keyword evidence="7" id="KW-0811">Translocation</keyword>
<dbReference type="PANTHER" id="PTHR13172">
    <property type="entry name" value="MITOCHONDRIAL IMPORT INNER MEMBRANE TRANSLOCASE SUBUNIT TIM9B"/>
    <property type="match status" value="1"/>
</dbReference>
<dbReference type="InterPro" id="IPR035427">
    <property type="entry name" value="Tim10-like_dom_sf"/>
</dbReference>
<keyword evidence="3" id="KW-0479">Metal-binding</keyword>
<dbReference type="InterPro" id="IPR050673">
    <property type="entry name" value="Mito_inner_translocase_sub"/>
</dbReference>
<evidence type="ECO:0000256" key="1">
    <source>
        <dbReference type="ARBA" id="ARBA00004637"/>
    </source>
</evidence>
<sequence length="229" mass="24134">MDPDQQLRNLRDFLLVYNRMTEICFQRCTSNFNYRNLTMEEERCVDSCAGKLIRSNHRLMGTYVQLMPRMVQRRVEEMESKAAAAAAASASASASGSGSAEAVTSEASESPVNPAEPPQLPAAVTEFSPEVSVFESAGLDVSPAAASAGGKLSDQLSLISRTENADVSVLNEAAPSYSTEFPKVPLPEARVDSGSSEPASLSVDVLTAAPAVSNLEGRTAPGAPPPPGQ</sequence>
<evidence type="ECO:0000256" key="2">
    <source>
        <dbReference type="ARBA" id="ARBA00022448"/>
    </source>
</evidence>
<dbReference type="GO" id="GO:0015031">
    <property type="term" value="P:protein transport"/>
    <property type="evidence" value="ECO:0007669"/>
    <property type="project" value="UniProtKB-KW"/>
</dbReference>
<feature type="compositionally biased region" description="Low complexity" evidence="13">
    <location>
        <begin position="94"/>
        <end position="110"/>
    </location>
</feature>
<dbReference type="AlphaFoldDB" id="A0A8S4AVB7"/>
<name>A0A8S4AVB7_9TELE</name>
<feature type="region of interest" description="Disordered" evidence="13">
    <location>
        <begin position="94"/>
        <end position="120"/>
    </location>
</feature>
<keyword evidence="16" id="KW-1185">Reference proteome</keyword>
<evidence type="ECO:0000313" key="15">
    <source>
        <dbReference type="EMBL" id="CAG5873486.1"/>
    </source>
</evidence>
<organism evidence="15 16">
    <name type="scientific">Menidia menidia</name>
    <name type="common">Atlantic silverside</name>
    <dbReference type="NCBI Taxonomy" id="238744"/>
    <lineage>
        <taxon>Eukaryota</taxon>
        <taxon>Metazoa</taxon>
        <taxon>Chordata</taxon>
        <taxon>Craniata</taxon>
        <taxon>Vertebrata</taxon>
        <taxon>Euteleostomi</taxon>
        <taxon>Actinopterygii</taxon>
        <taxon>Neopterygii</taxon>
        <taxon>Teleostei</taxon>
        <taxon>Neoteleostei</taxon>
        <taxon>Acanthomorphata</taxon>
        <taxon>Ovalentaria</taxon>
        <taxon>Atherinomorphae</taxon>
        <taxon>Atheriniformes</taxon>
        <taxon>Atherinopsidae</taxon>
        <taxon>Menidiinae</taxon>
        <taxon>Menidia</taxon>
    </lineage>
</organism>
<proteinExistence type="predicted"/>
<evidence type="ECO:0000256" key="12">
    <source>
        <dbReference type="ARBA" id="ARBA00042115"/>
    </source>
</evidence>
<dbReference type="OrthoDB" id="1551503at2759"/>
<accession>A0A8S4AVB7</accession>
<evidence type="ECO:0000256" key="6">
    <source>
        <dbReference type="ARBA" id="ARBA00022927"/>
    </source>
</evidence>
<evidence type="ECO:0000256" key="7">
    <source>
        <dbReference type="ARBA" id="ARBA00023010"/>
    </source>
</evidence>
<feature type="domain" description="Tim10-like" evidence="14">
    <location>
        <begin position="5"/>
        <end position="64"/>
    </location>
</feature>
<dbReference type="FunFam" id="1.10.287.810:FF:000006">
    <property type="entry name" value="mitochondrial import inner membrane translocase subunit Tim10 B"/>
    <property type="match status" value="1"/>
</dbReference>
<reference evidence="15" key="1">
    <citation type="submission" date="2021-05" db="EMBL/GenBank/DDBJ databases">
        <authorList>
            <person name="Tigano A."/>
        </authorList>
    </citation>
    <scope>NUCLEOTIDE SEQUENCE</scope>
</reference>
<evidence type="ECO:0000256" key="11">
    <source>
        <dbReference type="ARBA" id="ARBA00039820"/>
    </source>
</evidence>
<dbReference type="InterPro" id="IPR004217">
    <property type="entry name" value="Tim10-like"/>
</dbReference>
<evidence type="ECO:0000256" key="13">
    <source>
        <dbReference type="SAM" id="MobiDB-lite"/>
    </source>
</evidence>
<keyword evidence="4" id="KW-0999">Mitochondrion inner membrane</keyword>
<evidence type="ECO:0000256" key="5">
    <source>
        <dbReference type="ARBA" id="ARBA00022833"/>
    </source>
</evidence>
<comment type="subcellular location">
    <subcellularLocation>
        <location evidence="1">Mitochondrion inner membrane</location>
        <topology evidence="1">Peripheral membrane protein</topology>
    </subcellularLocation>
</comment>
<dbReference type="GO" id="GO:0005743">
    <property type="term" value="C:mitochondrial inner membrane"/>
    <property type="evidence" value="ECO:0007669"/>
    <property type="project" value="UniProtKB-SubCell"/>
</dbReference>
<evidence type="ECO:0000256" key="10">
    <source>
        <dbReference type="ARBA" id="ARBA00023157"/>
    </source>
</evidence>
<keyword evidence="5" id="KW-0862">Zinc</keyword>
<dbReference type="GO" id="GO:0046872">
    <property type="term" value="F:metal ion binding"/>
    <property type="evidence" value="ECO:0007669"/>
    <property type="project" value="UniProtKB-KW"/>
</dbReference>
<evidence type="ECO:0000259" key="14">
    <source>
        <dbReference type="Pfam" id="PF02953"/>
    </source>
</evidence>
<evidence type="ECO:0000256" key="8">
    <source>
        <dbReference type="ARBA" id="ARBA00023128"/>
    </source>
</evidence>
<evidence type="ECO:0000256" key="3">
    <source>
        <dbReference type="ARBA" id="ARBA00022723"/>
    </source>
</evidence>
<evidence type="ECO:0000256" key="4">
    <source>
        <dbReference type="ARBA" id="ARBA00022792"/>
    </source>
</evidence>
<gene>
    <name evidence="15" type="ORF">MMEN_LOCUS5126</name>
</gene>
<comment type="caution">
    <text evidence="15">The sequence shown here is derived from an EMBL/GenBank/DDBJ whole genome shotgun (WGS) entry which is preliminary data.</text>
</comment>
<feature type="region of interest" description="Disordered" evidence="13">
    <location>
        <begin position="177"/>
        <end position="201"/>
    </location>
</feature>
<dbReference type="SUPFAM" id="SSF144122">
    <property type="entry name" value="Tim10-like"/>
    <property type="match status" value="1"/>
</dbReference>
<evidence type="ECO:0000256" key="9">
    <source>
        <dbReference type="ARBA" id="ARBA00023136"/>
    </source>
</evidence>
<keyword evidence="8" id="KW-0496">Mitochondrion</keyword>
<keyword evidence="2" id="KW-0813">Transport</keyword>
<protein>
    <recommendedName>
        <fullName evidence="11">Mitochondrial import inner membrane translocase subunit Tim10 B</fullName>
    </recommendedName>
    <alternativeName>
        <fullName evidence="12">Mitochondrial import inner membrane translocase subunit Tim9 B</fullName>
    </alternativeName>
</protein>
<evidence type="ECO:0000313" key="16">
    <source>
        <dbReference type="Proteomes" id="UP000677803"/>
    </source>
</evidence>
<dbReference type="Proteomes" id="UP000677803">
    <property type="component" value="Unassembled WGS sequence"/>
</dbReference>
<keyword evidence="6" id="KW-0653">Protein transport</keyword>
<keyword evidence="10" id="KW-1015">Disulfide bond</keyword>
<dbReference type="Pfam" id="PF02953">
    <property type="entry name" value="zf-Tim10_DDP"/>
    <property type="match status" value="1"/>
</dbReference>
<dbReference type="EMBL" id="CAJRST010004446">
    <property type="protein sequence ID" value="CAG5873486.1"/>
    <property type="molecule type" value="Genomic_DNA"/>
</dbReference>
<dbReference type="Gene3D" id="1.10.287.810">
    <property type="entry name" value="Mitochondrial import inner membrane translocase subunit tim13 like domains"/>
    <property type="match status" value="1"/>
</dbReference>
<keyword evidence="9" id="KW-0472">Membrane</keyword>